<name>A0A935PWN9_9PROT</name>
<organism evidence="6 7">
    <name type="scientific">Candidatus Accumulibacter proximus</name>
    <dbReference type="NCBI Taxonomy" id="2954385"/>
    <lineage>
        <taxon>Bacteria</taxon>
        <taxon>Pseudomonadati</taxon>
        <taxon>Pseudomonadota</taxon>
        <taxon>Betaproteobacteria</taxon>
        <taxon>Candidatus Accumulibacter</taxon>
    </lineage>
</organism>
<keyword evidence="2" id="KW-0862">Zinc</keyword>
<dbReference type="SUPFAM" id="SSF118352">
    <property type="entry name" value="HSP33 redox switch-like"/>
    <property type="match status" value="1"/>
</dbReference>
<dbReference type="SUPFAM" id="SSF64397">
    <property type="entry name" value="Hsp33 domain"/>
    <property type="match status" value="1"/>
</dbReference>
<reference evidence="6 7" key="1">
    <citation type="submission" date="2020-10" db="EMBL/GenBank/DDBJ databases">
        <title>Connecting structure to function with the recovery of over 1000 high-quality activated sludge metagenome-assembled genomes encoding full-length rRNA genes using long-read sequencing.</title>
        <authorList>
            <person name="Singleton C.M."/>
            <person name="Petriglieri F."/>
            <person name="Kristensen J.M."/>
            <person name="Kirkegaard R.H."/>
            <person name="Michaelsen T.Y."/>
            <person name="Andersen M.H."/>
            <person name="Karst S.M."/>
            <person name="Dueholm M.S."/>
            <person name="Nielsen P.H."/>
            <person name="Albertsen M."/>
        </authorList>
    </citation>
    <scope>NUCLEOTIDE SEQUENCE [LARGE SCALE GENOMIC DNA]</scope>
    <source>
        <strain evidence="6">EsbW_18-Q3-R4-48_BATAC.285</strain>
    </source>
</reference>
<evidence type="ECO:0000256" key="3">
    <source>
        <dbReference type="ARBA" id="ARBA00023157"/>
    </source>
</evidence>
<keyword evidence="5" id="KW-0676">Redox-active center</keyword>
<sequence length="289" mass="32095">MSEDSVCRFLFDDLDICGAVVSLGAVWRKMLENRAYPEPVVRLLGEMSATTLLLGGNLKQPGRLTIQLRGNGPVSLLVIDCNEELQIRGMARWGAQPESKSLPELLGHGQLQLSLDMRAMREPYQSIVPLNGENVAEVFEHYLRQSDQLPARLFLAASSEAAAGLLLQKLPAADQCDPDGWARVEALAATVKASELLSLPAADLLLRLFHEEAVRLFPARTVIHNCPEDWGKVRSMLRALGPAEVYAALREHGEVVIKDDLCNRDYRFDAQAIDELFRDFVSTNRPTLH</sequence>
<dbReference type="GO" id="GO:0005737">
    <property type="term" value="C:cytoplasm"/>
    <property type="evidence" value="ECO:0007669"/>
    <property type="project" value="InterPro"/>
</dbReference>
<dbReference type="GO" id="GO:0042026">
    <property type="term" value="P:protein refolding"/>
    <property type="evidence" value="ECO:0007669"/>
    <property type="project" value="TreeGrafter"/>
</dbReference>
<dbReference type="InterPro" id="IPR016154">
    <property type="entry name" value="Heat_shock_Hsp33_C"/>
</dbReference>
<protein>
    <submittedName>
        <fullName evidence="6">Hsp33 family molecular chaperone HslO</fullName>
    </submittedName>
</protein>
<proteinExistence type="predicted"/>
<evidence type="ECO:0000256" key="1">
    <source>
        <dbReference type="ARBA" id="ARBA00022490"/>
    </source>
</evidence>
<dbReference type="Gene3D" id="1.10.287.480">
    <property type="entry name" value="helix hairpin bin"/>
    <property type="match status" value="1"/>
</dbReference>
<dbReference type="EMBL" id="JADJMH010000005">
    <property type="protein sequence ID" value="MBK7674740.1"/>
    <property type="molecule type" value="Genomic_DNA"/>
</dbReference>
<dbReference type="Pfam" id="PF01430">
    <property type="entry name" value="HSP33"/>
    <property type="match status" value="1"/>
</dbReference>
<dbReference type="InterPro" id="IPR016153">
    <property type="entry name" value="Heat_shock_Hsp33_N"/>
</dbReference>
<evidence type="ECO:0000256" key="5">
    <source>
        <dbReference type="ARBA" id="ARBA00023284"/>
    </source>
</evidence>
<evidence type="ECO:0000256" key="2">
    <source>
        <dbReference type="ARBA" id="ARBA00022833"/>
    </source>
</evidence>
<dbReference type="PIRSF" id="PIRSF005261">
    <property type="entry name" value="Heat_shock_Hsp33"/>
    <property type="match status" value="1"/>
</dbReference>
<dbReference type="InterPro" id="IPR000397">
    <property type="entry name" value="Heat_shock_Hsp33"/>
</dbReference>
<dbReference type="InterPro" id="IPR023212">
    <property type="entry name" value="Hsp33_helix_hairpin_bin_dom_sf"/>
</dbReference>
<dbReference type="PANTHER" id="PTHR30111">
    <property type="entry name" value="33 KDA CHAPERONIN"/>
    <property type="match status" value="1"/>
</dbReference>
<evidence type="ECO:0000313" key="6">
    <source>
        <dbReference type="EMBL" id="MBK7674740.1"/>
    </source>
</evidence>
<dbReference type="GO" id="GO:0044183">
    <property type="term" value="F:protein folding chaperone"/>
    <property type="evidence" value="ECO:0007669"/>
    <property type="project" value="TreeGrafter"/>
</dbReference>
<evidence type="ECO:0000313" key="7">
    <source>
        <dbReference type="Proteomes" id="UP000697998"/>
    </source>
</evidence>
<comment type="caution">
    <text evidence="6">The sequence shown here is derived from an EMBL/GenBank/DDBJ whole genome shotgun (WGS) entry which is preliminary data.</text>
</comment>
<gene>
    <name evidence="6" type="ORF">IPJ27_08205</name>
</gene>
<dbReference type="GO" id="GO:0051082">
    <property type="term" value="F:unfolded protein binding"/>
    <property type="evidence" value="ECO:0007669"/>
    <property type="project" value="InterPro"/>
</dbReference>
<dbReference type="CDD" id="cd00498">
    <property type="entry name" value="Hsp33"/>
    <property type="match status" value="1"/>
</dbReference>
<accession>A0A935PWN9</accession>
<keyword evidence="1" id="KW-0963">Cytoplasm</keyword>
<keyword evidence="4" id="KW-0143">Chaperone</keyword>
<dbReference type="PANTHER" id="PTHR30111:SF1">
    <property type="entry name" value="33 KDA CHAPERONIN"/>
    <property type="match status" value="1"/>
</dbReference>
<keyword evidence="3" id="KW-1015">Disulfide bond</keyword>
<dbReference type="Proteomes" id="UP000697998">
    <property type="component" value="Unassembled WGS sequence"/>
</dbReference>
<dbReference type="AlphaFoldDB" id="A0A935PWN9"/>
<dbReference type="Gene3D" id="3.55.30.10">
    <property type="entry name" value="Hsp33 domain"/>
    <property type="match status" value="1"/>
</dbReference>
<dbReference type="Gene3D" id="3.90.1280.10">
    <property type="entry name" value="HSP33 redox switch-like"/>
    <property type="match status" value="1"/>
</dbReference>
<evidence type="ECO:0000256" key="4">
    <source>
        <dbReference type="ARBA" id="ARBA00023186"/>
    </source>
</evidence>